<evidence type="ECO:0000313" key="3">
    <source>
        <dbReference type="EMBL" id="SDG41515.1"/>
    </source>
</evidence>
<dbReference type="SUPFAM" id="SSF53474">
    <property type="entry name" value="alpha/beta-Hydrolases"/>
    <property type="match status" value="1"/>
</dbReference>
<reference evidence="3 4" key="1">
    <citation type="submission" date="2016-10" db="EMBL/GenBank/DDBJ databases">
        <authorList>
            <person name="de Groot N.N."/>
        </authorList>
    </citation>
    <scope>NUCLEOTIDE SEQUENCE [LARGE SCALE GENOMIC DNA]</scope>
    <source>
        <strain evidence="3 4">ATCC BAA-466</strain>
    </source>
</reference>
<evidence type="ECO:0000256" key="1">
    <source>
        <dbReference type="PIRSR" id="PIRSR017388-1"/>
    </source>
</evidence>
<feature type="active site" description="Charge relay system" evidence="1">
    <location>
        <position position="197"/>
    </location>
</feature>
<proteinExistence type="predicted"/>
<dbReference type="AlphaFoldDB" id="A0A1G7U1M5"/>
<feature type="domain" description="Serine aminopeptidase S33" evidence="2">
    <location>
        <begin position="19"/>
        <end position="142"/>
    </location>
</feature>
<sequence>MINVPFDKAVYLEGDDKRVGVLLFHAYTGSTRDMNLLARLLNRQGYTVLVPQFSGHDTQNIKTVLEYSPNIWRQEAHEAYHWMLLQDYDHLLVFGLSMGGVMATDIISQKDFKGSGGGIFNAPVVTEEPIDISNSFMHLGKFLASQRHDTETFMEEFDDILEEHWQQMKELEIIKREIASKLTNIHVPFYIAQSGEDELIDPEDSYLLQDYLVNARIDFHYFPHNTHSIPTNRDRKEFDRSVLDFVKQVTQPL</sequence>
<dbReference type="PIRSF" id="PIRSF017388">
    <property type="entry name" value="Esterase_lipase"/>
    <property type="match status" value="1"/>
</dbReference>
<evidence type="ECO:0000259" key="2">
    <source>
        <dbReference type="Pfam" id="PF12146"/>
    </source>
</evidence>
<dbReference type="Gene3D" id="3.40.50.1820">
    <property type="entry name" value="alpha/beta hydrolase"/>
    <property type="match status" value="1"/>
</dbReference>
<dbReference type="EMBL" id="FNCK01000008">
    <property type="protein sequence ID" value="SDG41515.1"/>
    <property type="molecule type" value="Genomic_DNA"/>
</dbReference>
<protein>
    <submittedName>
        <fullName evidence="3">Carboxylesterase</fullName>
    </submittedName>
</protein>
<dbReference type="InterPro" id="IPR029058">
    <property type="entry name" value="AB_hydrolase_fold"/>
</dbReference>
<dbReference type="InterPro" id="IPR022742">
    <property type="entry name" value="Hydrolase_4"/>
</dbReference>
<accession>A0A1G7U1M5</accession>
<feature type="active site" description="Charge relay system" evidence="1">
    <location>
        <position position="227"/>
    </location>
</feature>
<dbReference type="InterPro" id="IPR012354">
    <property type="entry name" value="Esterase_lipase"/>
</dbReference>
<dbReference type="Pfam" id="PF12146">
    <property type="entry name" value="Hydrolase_4"/>
    <property type="match status" value="1"/>
</dbReference>
<gene>
    <name evidence="3" type="ORF">SAMN05421791_10820</name>
</gene>
<dbReference type="Proteomes" id="UP000199708">
    <property type="component" value="Unassembled WGS sequence"/>
</dbReference>
<name>A0A1G7U1M5_9LACT</name>
<keyword evidence="4" id="KW-1185">Reference proteome</keyword>
<organism evidence="3 4">
    <name type="scientific">Facklamia miroungae</name>
    <dbReference type="NCBI Taxonomy" id="120956"/>
    <lineage>
        <taxon>Bacteria</taxon>
        <taxon>Bacillati</taxon>
        <taxon>Bacillota</taxon>
        <taxon>Bacilli</taxon>
        <taxon>Lactobacillales</taxon>
        <taxon>Aerococcaceae</taxon>
        <taxon>Facklamia</taxon>
    </lineage>
</organism>
<feature type="active site" description="Nucleophile" evidence="1">
    <location>
        <position position="97"/>
    </location>
</feature>
<dbReference type="STRING" id="120956.SAMN05421791_10820"/>
<dbReference type="GO" id="GO:0052689">
    <property type="term" value="F:carboxylic ester hydrolase activity"/>
    <property type="evidence" value="ECO:0007669"/>
    <property type="project" value="InterPro"/>
</dbReference>
<evidence type="ECO:0000313" key="4">
    <source>
        <dbReference type="Proteomes" id="UP000199708"/>
    </source>
</evidence>